<proteinExistence type="predicted"/>
<dbReference type="Proteomes" id="UP000317171">
    <property type="component" value="Chromosome"/>
</dbReference>
<dbReference type="OrthoDB" id="289107at2"/>
<protein>
    <submittedName>
        <fullName evidence="1">Uncharacterized protein</fullName>
    </submittedName>
</protein>
<sequence>MKLSLCLPVLFRPGIFQRAGIRIVVSFLLSTIGLSVGIAQTSSQPDPFNQVSGPEFSAVVKAVSQNDYDLALKLSSDLRRDAIKTRNRELQSEVIATIKEVNRLKREFHKLGSVYELMQKSKDPEACRTIGNFYCLDKGDWQAGLKLLTKSDSPDLQATAAADLKRPVTPEEQAKLADAWWKVAEKEKGVTRKAYLLRGRYWYLLARPRLPAIECVDRNKKLLQIPLSSDKIVIWNQHNGEYANHGTDECIVTLLYQGKSVWRQVVRVPWKPDAPAYRVIRPPNVRFDQIKVDITKYLKKGGGLGEIEVFDGTINLVQNSSAFAKEYHGNERTFHPSNVIDGDKSGATGFWLLNRQHTGWVAIDLVNQLEQP</sequence>
<dbReference type="RefSeq" id="WP_145218578.1">
    <property type="nucleotide sequence ID" value="NZ_CP036269.1"/>
</dbReference>
<name>A0A517RIL1_9PLAN</name>
<organism evidence="1 2">
    <name type="scientific">Gimesia alba</name>
    <dbReference type="NCBI Taxonomy" id="2527973"/>
    <lineage>
        <taxon>Bacteria</taxon>
        <taxon>Pseudomonadati</taxon>
        <taxon>Planctomycetota</taxon>
        <taxon>Planctomycetia</taxon>
        <taxon>Planctomycetales</taxon>
        <taxon>Planctomycetaceae</taxon>
        <taxon>Gimesia</taxon>
    </lineage>
</organism>
<dbReference type="EMBL" id="CP036269">
    <property type="protein sequence ID" value="QDT43700.1"/>
    <property type="molecule type" value="Genomic_DNA"/>
</dbReference>
<evidence type="ECO:0000313" key="2">
    <source>
        <dbReference type="Proteomes" id="UP000317171"/>
    </source>
</evidence>
<dbReference type="AlphaFoldDB" id="A0A517RIL1"/>
<dbReference type="KEGG" id="gaz:Pan241w_38020"/>
<reference evidence="1 2" key="1">
    <citation type="submission" date="2019-02" db="EMBL/GenBank/DDBJ databases">
        <title>Deep-cultivation of Planctomycetes and their phenomic and genomic characterization uncovers novel biology.</title>
        <authorList>
            <person name="Wiegand S."/>
            <person name="Jogler M."/>
            <person name="Boedeker C."/>
            <person name="Pinto D."/>
            <person name="Vollmers J."/>
            <person name="Rivas-Marin E."/>
            <person name="Kohn T."/>
            <person name="Peeters S.H."/>
            <person name="Heuer A."/>
            <person name="Rast P."/>
            <person name="Oberbeckmann S."/>
            <person name="Bunk B."/>
            <person name="Jeske O."/>
            <person name="Meyerdierks A."/>
            <person name="Storesund J.E."/>
            <person name="Kallscheuer N."/>
            <person name="Luecker S."/>
            <person name="Lage O.M."/>
            <person name="Pohl T."/>
            <person name="Merkel B.J."/>
            <person name="Hornburger P."/>
            <person name="Mueller R.-W."/>
            <person name="Bruemmer F."/>
            <person name="Labrenz M."/>
            <person name="Spormann A.M."/>
            <person name="Op den Camp H."/>
            <person name="Overmann J."/>
            <person name="Amann R."/>
            <person name="Jetten M.S.M."/>
            <person name="Mascher T."/>
            <person name="Medema M.H."/>
            <person name="Devos D.P."/>
            <person name="Kaster A.-K."/>
            <person name="Ovreas L."/>
            <person name="Rohde M."/>
            <person name="Galperin M.Y."/>
            <person name="Jogler C."/>
        </authorList>
    </citation>
    <scope>NUCLEOTIDE SEQUENCE [LARGE SCALE GENOMIC DNA]</scope>
    <source>
        <strain evidence="1 2">Pan241w</strain>
    </source>
</reference>
<gene>
    <name evidence="1" type="ORF">Pan241w_38020</name>
</gene>
<accession>A0A517RIL1</accession>
<keyword evidence="2" id="KW-1185">Reference proteome</keyword>
<evidence type="ECO:0000313" key="1">
    <source>
        <dbReference type="EMBL" id="QDT43700.1"/>
    </source>
</evidence>